<dbReference type="InterPro" id="IPR027417">
    <property type="entry name" value="P-loop_NTPase"/>
</dbReference>
<organism evidence="3 4">
    <name type="scientific">Oligosphaera ethanolica</name>
    <dbReference type="NCBI Taxonomy" id="760260"/>
    <lineage>
        <taxon>Bacteria</taxon>
        <taxon>Pseudomonadati</taxon>
        <taxon>Lentisphaerota</taxon>
        <taxon>Oligosphaeria</taxon>
        <taxon>Oligosphaerales</taxon>
        <taxon>Oligosphaeraceae</taxon>
        <taxon>Oligosphaera</taxon>
    </lineage>
</organism>
<accession>A0AAE4AM11</accession>
<dbReference type="InterPro" id="IPR034154">
    <property type="entry name" value="TOPRIM_DnaG/twinkle"/>
</dbReference>
<dbReference type="Proteomes" id="UP001238163">
    <property type="component" value="Unassembled WGS sequence"/>
</dbReference>
<dbReference type="Pfam" id="PF08707">
    <property type="entry name" value="PriCT_2"/>
    <property type="match status" value="1"/>
</dbReference>
<gene>
    <name evidence="3" type="ORF">J3R75_000088</name>
</gene>
<dbReference type="Gene3D" id="3.40.1360.10">
    <property type="match status" value="1"/>
</dbReference>
<sequence>MNNKKNDIDTAREALRQIDPAALDYETWLKVGMALKSAGATLDDWDAWSRKDTERYDGKVMASKWQSFHGGKVGIGTLVHLCKEQGGRIDTAPQDPGHGLDWDAEIGPRRTATPEATTAPAPEPTPEPVATPPPAKVKGRWQTQAITVYLYRNAAGELVKTQVRIPIVYSEAELAQAGEGAELKRKTFLKFYAACPDADTAPLTWEGLHNRSCWAEGEKNLRAGDFAFDLGYGKGRRPDPLYNESALAGMDPDAVLYCVEGEKDADNAAALGLFVTCHKAAGGAVKDAKQWEPFTAGRRVVIVQDNDKDGHNFAIEAAAAMREAGARVRVVTPPGVPDKGDFSDWLEELRRREPTIDDAEIRKRIEAWEPEPLKIIGNSTGDILKKVQAEGPDDPNELIRHRFLCRGGVCLFAAETGVGKSSLINQLAHYFALGLPTLGFVPKRPLRTLIIQAENDERDIAEELSGITTLMDQKSHLAESDIAAALSRVTIVSDCYNAGGLFSAWLNDQLSACEVRPDLVFIDPLFAFAGGDVIKAADMSQFLRECVNPVIRKHKVGVILVHHVNKPKNERPGNLESATAYKYSGSIEIINMARASFILEADPAAGRGCFILRAGKRGQRLGWNEKRVKWGDDGIYWEENRDPLPERLDKAAQDKRKREENEGIMADRARAVAELLLPGEALTQTLLQSRMTGKGFPGTTKTQLAIIQKGIDLGLIIQRPPDPEKGEGGRGISTVLARGPEPTTTDPL</sequence>
<dbReference type="CDD" id="cd01029">
    <property type="entry name" value="TOPRIM_primases"/>
    <property type="match status" value="1"/>
</dbReference>
<evidence type="ECO:0000313" key="3">
    <source>
        <dbReference type="EMBL" id="MDQ0287981.1"/>
    </source>
</evidence>
<feature type="region of interest" description="Disordered" evidence="1">
    <location>
        <begin position="112"/>
        <end position="138"/>
    </location>
</feature>
<dbReference type="InterPro" id="IPR003593">
    <property type="entry name" value="AAA+_ATPase"/>
</dbReference>
<dbReference type="Pfam" id="PF13481">
    <property type="entry name" value="AAA_25"/>
    <property type="match status" value="1"/>
</dbReference>
<name>A0AAE4AM11_9BACT</name>
<proteinExistence type="predicted"/>
<reference evidence="3" key="1">
    <citation type="submission" date="2023-07" db="EMBL/GenBank/DDBJ databases">
        <title>Genomic Encyclopedia of Type Strains, Phase IV (KMG-IV): sequencing the most valuable type-strain genomes for metagenomic binning, comparative biology and taxonomic classification.</title>
        <authorList>
            <person name="Goeker M."/>
        </authorList>
    </citation>
    <scope>NUCLEOTIDE SEQUENCE</scope>
    <source>
        <strain evidence="3">DSM 24202</strain>
    </source>
</reference>
<protein>
    <recommendedName>
        <fullName evidence="2">AAA+ ATPase domain-containing protein</fullName>
    </recommendedName>
</protein>
<feature type="domain" description="AAA+ ATPase" evidence="2">
    <location>
        <begin position="406"/>
        <end position="605"/>
    </location>
</feature>
<dbReference type="AlphaFoldDB" id="A0AAE4AM11"/>
<dbReference type="RefSeq" id="WP_307259145.1">
    <property type="nucleotide sequence ID" value="NZ_JAUSVL010000001.1"/>
</dbReference>
<evidence type="ECO:0000256" key="1">
    <source>
        <dbReference type="SAM" id="MobiDB-lite"/>
    </source>
</evidence>
<dbReference type="EMBL" id="JAUSVL010000001">
    <property type="protein sequence ID" value="MDQ0287981.1"/>
    <property type="molecule type" value="Genomic_DNA"/>
</dbReference>
<dbReference type="SUPFAM" id="SSF52540">
    <property type="entry name" value="P-loop containing nucleoside triphosphate hydrolases"/>
    <property type="match status" value="1"/>
</dbReference>
<dbReference type="SMART" id="SM00382">
    <property type="entry name" value="AAA"/>
    <property type="match status" value="1"/>
</dbReference>
<dbReference type="Gene3D" id="3.40.50.300">
    <property type="entry name" value="P-loop containing nucleotide triphosphate hydrolases"/>
    <property type="match status" value="1"/>
</dbReference>
<dbReference type="InterPro" id="IPR014819">
    <property type="entry name" value="PriCT_2"/>
</dbReference>
<feature type="region of interest" description="Disordered" evidence="1">
    <location>
        <begin position="719"/>
        <end position="748"/>
    </location>
</feature>
<comment type="caution">
    <text evidence="3">The sequence shown here is derived from an EMBL/GenBank/DDBJ whole genome shotgun (WGS) entry which is preliminary data.</text>
</comment>
<evidence type="ECO:0000259" key="2">
    <source>
        <dbReference type="SMART" id="SM00382"/>
    </source>
</evidence>
<evidence type="ECO:0000313" key="4">
    <source>
        <dbReference type="Proteomes" id="UP001238163"/>
    </source>
</evidence>
<keyword evidence="4" id="KW-1185">Reference proteome</keyword>
<dbReference type="GO" id="GO:0016817">
    <property type="term" value="F:hydrolase activity, acting on acid anhydrides"/>
    <property type="evidence" value="ECO:0007669"/>
    <property type="project" value="InterPro"/>
</dbReference>
<feature type="compositionally biased region" description="Pro residues" evidence="1">
    <location>
        <begin position="121"/>
        <end position="135"/>
    </location>
</feature>